<evidence type="ECO:0000313" key="2">
    <source>
        <dbReference type="Proteomes" id="UP000215914"/>
    </source>
</evidence>
<comment type="caution">
    <text evidence="1">The sequence shown here is derived from an EMBL/GenBank/DDBJ whole genome shotgun (WGS) entry which is preliminary data.</text>
</comment>
<protein>
    <submittedName>
        <fullName evidence="1">Vacuolar protein sorting-associated protein</fullName>
    </submittedName>
</protein>
<dbReference type="PANTHER" id="PTHR45523:SF3">
    <property type="entry name" value="VACUOLAR PROTEIN SORTING-ASSOCIATED PROTEIN 13A"/>
    <property type="match status" value="1"/>
</dbReference>
<dbReference type="PANTHER" id="PTHR45523">
    <property type="entry name" value="TETRATRICOPEPTIDE REPEAT (TPR)-CONTAINING PROTEIN-RELATED"/>
    <property type="match status" value="1"/>
</dbReference>
<dbReference type="Proteomes" id="UP000215914">
    <property type="component" value="Unassembled WGS sequence"/>
</dbReference>
<dbReference type="Gramene" id="mRNA:HanXRQr2_Chr11g0493341">
    <property type="protein sequence ID" value="mRNA:HanXRQr2_Chr11g0493341"/>
    <property type="gene ID" value="HanXRQr2_Chr11g0493341"/>
</dbReference>
<accession>A0A9K3HQ04</accession>
<reference evidence="1" key="1">
    <citation type="journal article" date="2017" name="Nature">
        <title>The sunflower genome provides insights into oil metabolism, flowering and Asterid evolution.</title>
        <authorList>
            <person name="Badouin H."/>
            <person name="Gouzy J."/>
            <person name="Grassa C.J."/>
            <person name="Murat F."/>
            <person name="Staton S.E."/>
            <person name="Cottret L."/>
            <person name="Lelandais-Briere C."/>
            <person name="Owens G.L."/>
            <person name="Carrere S."/>
            <person name="Mayjonade B."/>
            <person name="Legrand L."/>
            <person name="Gill N."/>
            <person name="Kane N.C."/>
            <person name="Bowers J.E."/>
            <person name="Hubner S."/>
            <person name="Bellec A."/>
            <person name="Berard A."/>
            <person name="Berges H."/>
            <person name="Blanchet N."/>
            <person name="Boniface M.C."/>
            <person name="Brunel D."/>
            <person name="Catrice O."/>
            <person name="Chaidir N."/>
            <person name="Claudel C."/>
            <person name="Donnadieu C."/>
            <person name="Faraut T."/>
            <person name="Fievet G."/>
            <person name="Helmstetter N."/>
            <person name="King M."/>
            <person name="Knapp S.J."/>
            <person name="Lai Z."/>
            <person name="Le Paslier M.C."/>
            <person name="Lippi Y."/>
            <person name="Lorenzon L."/>
            <person name="Mandel J.R."/>
            <person name="Marage G."/>
            <person name="Marchand G."/>
            <person name="Marquand E."/>
            <person name="Bret-Mestries E."/>
            <person name="Morien E."/>
            <person name="Nambeesan S."/>
            <person name="Nguyen T."/>
            <person name="Pegot-Espagnet P."/>
            <person name="Pouilly N."/>
            <person name="Raftis F."/>
            <person name="Sallet E."/>
            <person name="Schiex T."/>
            <person name="Thomas J."/>
            <person name="Vandecasteele C."/>
            <person name="Vares D."/>
            <person name="Vear F."/>
            <person name="Vautrin S."/>
            <person name="Crespi M."/>
            <person name="Mangin B."/>
            <person name="Burke J.M."/>
            <person name="Salse J."/>
            <person name="Munos S."/>
            <person name="Vincourt P."/>
            <person name="Rieseberg L.H."/>
            <person name="Langlade N.B."/>
        </authorList>
    </citation>
    <scope>NUCLEOTIDE SEQUENCE</scope>
    <source>
        <tissue evidence="1">Leaves</tissue>
    </source>
</reference>
<organism evidence="1 2">
    <name type="scientific">Helianthus annuus</name>
    <name type="common">Common sunflower</name>
    <dbReference type="NCBI Taxonomy" id="4232"/>
    <lineage>
        <taxon>Eukaryota</taxon>
        <taxon>Viridiplantae</taxon>
        <taxon>Streptophyta</taxon>
        <taxon>Embryophyta</taxon>
        <taxon>Tracheophyta</taxon>
        <taxon>Spermatophyta</taxon>
        <taxon>Magnoliopsida</taxon>
        <taxon>eudicotyledons</taxon>
        <taxon>Gunneridae</taxon>
        <taxon>Pentapetalae</taxon>
        <taxon>asterids</taxon>
        <taxon>campanulids</taxon>
        <taxon>Asterales</taxon>
        <taxon>Asteraceae</taxon>
        <taxon>Asteroideae</taxon>
        <taxon>Heliantheae alliance</taxon>
        <taxon>Heliantheae</taxon>
        <taxon>Helianthus</taxon>
    </lineage>
</organism>
<name>A0A9K3HQ04_HELAN</name>
<evidence type="ECO:0000313" key="1">
    <source>
        <dbReference type="EMBL" id="KAF5782234.1"/>
    </source>
</evidence>
<keyword evidence="2" id="KW-1185">Reference proteome</keyword>
<dbReference type="EMBL" id="MNCJ02000326">
    <property type="protein sequence ID" value="KAF5782234.1"/>
    <property type="molecule type" value="Genomic_DNA"/>
</dbReference>
<sequence length="133" mass="14804">MVAKASPCYVTYLKNSVDKIVNFFESNAAVNQKIALEIAVAVQITIDEVKRSAQQQVNKALKDHARFFLDLDIAAPKITIPTEFSPDSFHSTKLFLDLGNLIIRTQSLIPITHNDRRSALLPNSPVTFPGRQP</sequence>
<dbReference type="OrthoDB" id="990837at2759"/>
<reference evidence="1" key="2">
    <citation type="submission" date="2020-06" db="EMBL/GenBank/DDBJ databases">
        <title>Helianthus annuus Genome sequencing and assembly Release 2.</title>
        <authorList>
            <person name="Gouzy J."/>
            <person name="Langlade N."/>
            <person name="Munos S."/>
        </authorList>
    </citation>
    <scope>NUCLEOTIDE SEQUENCE</scope>
    <source>
        <tissue evidence="1">Leaves</tissue>
    </source>
</reference>
<gene>
    <name evidence="1" type="ORF">HanXRQr2_Chr11g0493341</name>
</gene>
<dbReference type="AlphaFoldDB" id="A0A9K3HQ04"/>
<proteinExistence type="predicted"/>